<evidence type="ECO:0000313" key="1">
    <source>
        <dbReference type="EMBL" id="ABU73896.1"/>
    </source>
</evidence>
<name>A7N598_VIBC1</name>
<protein>
    <submittedName>
        <fullName evidence="1">Uncharacterized protein</fullName>
    </submittedName>
</protein>
<dbReference type="AlphaFoldDB" id="A7N598"/>
<dbReference type="EMBL" id="CP000790">
    <property type="protein sequence ID" value="ABU73896.1"/>
    <property type="molecule type" value="Genomic_DNA"/>
</dbReference>
<organism evidence="1 2">
    <name type="scientific">Vibrio campbellii (strain ATCC BAA-1116)</name>
    <dbReference type="NCBI Taxonomy" id="2902295"/>
    <lineage>
        <taxon>Bacteria</taxon>
        <taxon>Pseudomonadati</taxon>
        <taxon>Pseudomonadota</taxon>
        <taxon>Gammaproteobacteria</taxon>
        <taxon>Vibrionales</taxon>
        <taxon>Vibrionaceae</taxon>
        <taxon>Vibrio</taxon>
    </lineage>
</organism>
<evidence type="ECO:0000313" key="2">
    <source>
        <dbReference type="Proteomes" id="UP000008152"/>
    </source>
</evidence>
<gene>
    <name evidence="1" type="ordered locus">VIBHAR_06003</name>
</gene>
<dbReference type="PATRIC" id="fig|338187.36.peg.4871"/>
<accession>A7N598</accession>
<reference evidence="1 2" key="1">
    <citation type="submission" date="2007-08" db="EMBL/GenBank/DDBJ databases">
        <authorList>
            <consortium name="The Vibrio harveyi Genome Sequencing Project"/>
            <person name="Bassler B."/>
            <person name="Clifton S.W."/>
            <person name="Fulton L."/>
            <person name="Delehaunty K."/>
            <person name="Fronick C."/>
            <person name="Harrison M."/>
            <person name="Markivic C."/>
            <person name="Fulton R."/>
            <person name="Tin-Wollam A.-M."/>
            <person name="Shah N."/>
            <person name="Pepin K."/>
            <person name="Nash W."/>
            <person name="Thiruvilangam P."/>
            <person name="Bhonagiri V."/>
            <person name="Waters C."/>
            <person name="Tu K.C."/>
            <person name="Irgon J."/>
            <person name="Wilson R.K."/>
        </authorList>
    </citation>
    <scope>NUCLEOTIDE SEQUENCE [LARGE SCALE GENOMIC DNA]</scope>
    <source>
        <strain evidence="2">ATCC BAA-1116 / BB120</strain>
    </source>
</reference>
<sequence length="46" mass="5175">MGLPCLLVELSNKAPINQSINRNTSDFTQSVIAIKNFNLPFDYSLF</sequence>
<proteinExistence type="predicted"/>
<dbReference type="KEGG" id="vha:VIBHAR_06003"/>
<dbReference type="Proteomes" id="UP000008152">
    <property type="component" value="Chromosome II"/>
</dbReference>